<dbReference type="InterPro" id="IPR013431">
    <property type="entry name" value="Delta_60_rpt"/>
</dbReference>
<organism evidence="14 15">
    <name type="scientific">Wenzhouxiangella limi</name>
    <dbReference type="NCBI Taxonomy" id="2707351"/>
    <lineage>
        <taxon>Bacteria</taxon>
        <taxon>Pseudomonadati</taxon>
        <taxon>Pseudomonadota</taxon>
        <taxon>Gammaproteobacteria</taxon>
        <taxon>Chromatiales</taxon>
        <taxon>Wenzhouxiangellaceae</taxon>
        <taxon>Wenzhouxiangella</taxon>
    </lineage>
</organism>
<evidence type="ECO:0000256" key="3">
    <source>
        <dbReference type="ARBA" id="ARBA00022475"/>
    </source>
</evidence>
<evidence type="ECO:0000256" key="10">
    <source>
        <dbReference type="ARBA" id="ARBA00023180"/>
    </source>
</evidence>
<dbReference type="InterPro" id="IPR001611">
    <property type="entry name" value="Leu-rich_rpt"/>
</dbReference>
<evidence type="ECO:0000256" key="8">
    <source>
        <dbReference type="ARBA" id="ARBA00023136"/>
    </source>
</evidence>
<dbReference type="FunFam" id="3.80.10.10:FF:000363">
    <property type="entry name" value="Leucine-rich repeat family protein"/>
    <property type="match status" value="1"/>
</dbReference>
<dbReference type="Pfam" id="PF00560">
    <property type="entry name" value="LRR_1"/>
    <property type="match status" value="7"/>
</dbReference>
<evidence type="ECO:0000313" key="15">
    <source>
        <dbReference type="Proteomes" id="UP000484885"/>
    </source>
</evidence>
<dbReference type="EMBL" id="JAAGSC010000026">
    <property type="protein sequence ID" value="NDY94376.1"/>
    <property type="molecule type" value="Genomic_DNA"/>
</dbReference>
<reference evidence="14 15" key="1">
    <citation type="submission" date="2020-02" db="EMBL/GenBank/DDBJ databases">
        <authorList>
            <person name="Zhang X.-Y."/>
        </authorList>
    </citation>
    <scope>NUCLEOTIDE SEQUENCE [LARGE SCALE GENOMIC DNA]</scope>
    <source>
        <strain evidence="14 15">C33</strain>
    </source>
</reference>
<keyword evidence="9" id="KW-0675">Receptor</keyword>
<keyword evidence="4" id="KW-0433">Leucine-rich repeat</keyword>
<evidence type="ECO:0000256" key="4">
    <source>
        <dbReference type="ARBA" id="ARBA00022614"/>
    </source>
</evidence>
<feature type="chain" id="PRO_5032453284" evidence="12">
    <location>
        <begin position="27"/>
        <end position="1400"/>
    </location>
</feature>
<dbReference type="GO" id="GO:0005886">
    <property type="term" value="C:plasma membrane"/>
    <property type="evidence" value="ECO:0007669"/>
    <property type="project" value="UniProtKB-SubCell"/>
</dbReference>
<dbReference type="SMART" id="SM00365">
    <property type="entry name" value="LRR_SD22"/>
    <property type="match status" value="4"/>
</dbReference>
<dbReference type="Gene3D" id="2.80.10.50">
    <property type="match status" value="1"/>
</dbReference>
<evidence type="ECO:0000256" key="7">
    <source>
        <dbReference type="ARBA" id="ARBA00022989"/>
    </source>
</evidence>
<dbReference type="SUPFAM" id="SSF52058">
    <property type="entry name" value="L domain-like"/>
    <property type="match status" value="1"/>
</dbReference>
<name>A0A845UZ87_9GAMM</name>
<keyword evidence="15" id="KW-1185">Reference proteome</keyword>
<dbReference type="InterPro" id="IPR047589">
    <property type="entry name" value="DUF11_rpt"/>
</dbReference>
<evidence type="ECO:0000256" key="11">
    <source>
        <dbReference type="ARBA" id="ARBA00037847"/>
    </source>
</evidence>
<keyword evidence="12" id="KW-0732">Signal</keyword>
<sequence length="1400" mass="146079">MIAVTFRRLVSVILLLGILAPASSEAQLPLAQPDLDLRAASPGQAILALPDGGAIVSHNGDFVGGEPGHPFLFRLRPDGTIDPDWNVSASRVSAMALVDDDLYLAGSFSTVNGVSRRGLASVSLATGAVSDWDPNSGSTSADFIQLEVVGNSVYVAGGFSQIGTAARTGLAKIDRITGVVDEAFNPVVKGPFRPIRTMRSDGSALFIGGRFTEVNGGPHRFAAKLSLVDGSVNPNWNPQFNSSVEAMDIDGGWLYAVGCFRQVGGISRGYVARVATAGAGALDATWDPRANGGCMTYVHVDDNYAYISGRVFTQLGGGDTSRIGRVAKTGTGMLDSAWDLSLDFYSFSTLTLQGGAVLVKGSFKNVNDAYHPGVVRVDGNNGAVLGPEFYIESSGRVEELVAAPDGGVYVGGDFHRLAGTDVMRQGLLRLTPSGELDTSWDVALTDVGEVNALAADANHLYIGGWFTTSGTSALSHLVRVSHNGVVDSSWTPDPSSSVLTMALDETNNSLFVGGWFSRMGSESRSRLAEVDLAAGKVTAFNPQPNNTVEALILDGNDVYVGGIFTQIGGEARQRLAKLSRSGVVDPSFVADADQGVKALLLGPGNTLYVGGFFNNISGLAGLGLVRLFRNTGARDPAWVTFPNSAVLGLDVASDGFYVGGDFSQIGGVARSRVARVSHQGEVAPLFAPGGVSLSRIEAALEQGSKVTLGGSVNAFDTTPGLRRGLAAFPLNAAPVGAGERDALIALYNATDGDNWANNTGWLGAEGTECSWFGVTCANGSVTGISLNANGLAGVIPAELSQLTDLQLLRLDSNQLSGPIPAELSQLTDLQLLRLGRNQLSGPIPVELSQLTNLRELRLVGNQLSGPVPAELSQLANLEFLDLQSNELSGPIPAELSQLTNLRRLWLSNNPLSGPIPPELAELDNLGSLNLNRLQLTGTIPVELSQLTNLRLLYLFGNQLTGPIPAELSQLTNLQRLWLEDNQLTGPIPAELSQLTNLQWLWLSNNQLGGPIPPELGELTNATQIDLERNNLSGPVPMELGNLDTNLEFLGLAQNPSLTGTIPQSLLDRQAQGLLTITFDGTSVIGCEAQRVLPEGYIPGLPLTVTIQTQPETGTGSYAIEDQPPSSWAVSNVQGGVFDSGTGTVKFGPYFDANSRTLQYDLTPPANASGTGVFSGTYSKDGVSTGLCGPSTLEPSRSDLVVSKVASVATAAPGEQFSYTLTVSNNGPNTAQGVVLTDTLPGDLALLSASADCTGLSVVECSVGDLTPGAVASFTLEVEVSDTAPAGAIDNTVSVSAITPDPNPSNDTSTATVEIEKLSALNLVINQIDASSCPDMSALVTVTDQFGQSLGGLTGSNFTLAEDGQSLPFSLSTVSTGSSSRLAVSIVIDRSTSLSNADLMN</sequence>
<dbReference type="PANTHER" id="PTHR27004">
    <property type="entry name" value="RECEPTOR-LIKE PROTEIN 12 ISOFORM X1"/>
    <property type="match status" value="1"/>
</dbReference>
<gene>
    <name evidence="14" type="ORF">G3I74_01350</name>
</gene>
<dbReference type="Pfam" id="PF01345">
    <property type="entry name" value="DUF11"/>
    <property type="match status" value="1"/>
</dbReference>
<dbReference type="PANTHER" id="PTHR27004:SF203">
    <property type="entry name" value="LEUCINE-RICH REPEAT-CONTAINING N-TERMINAL PLANT-TYPE DOMAIN-CONTAINING PROTEIN"/>
    <property type="match status" value="1"/>
</dbReference>
<evidence type="ECO:0000256" key="12">
    <source>
        <dbReference type="SAM" id="SignalP"/>
    </source>
</evidence>
<keyword evidence="8" id="KW-0472">Membrane</keyword>
<feature type="domain" description="DUF11" evidence="13">
    <location>
        <begin position="1198"/>
        <end position="1312"/>
    </location>
</feature>
<keyword evidence="10" id="KW-0325">Glycoprotein</keyword>
<dbReference type="Gene3D" id="3.80.10.10">
    <property type="entry name" value="Ribonuclease Inhibitor"/>
    <property type="match status" value="3"/>
</dbReference>
<evidence type="ECO:0000256" key="1">
    <source>
        <dbReference type="ARBA" id="ARBA00004236"/>
    </source>
</evidence>
<dbReference type="GO" id="GO:0012505">
    <property type="term" value="C:endomembrane system"/>
    <property type="evidence" value="ECO:0007669"/>
    <property type="project" value="UniProtKB-SubCell"/>
</dbReference>
<dbReference type="InterPro" id="IPR032675">
    <property type="entry name" value="LRR_dom_sf"/>
</dbReference>
<comment type="subcellular location">
    <subcellularLocation>
        <location evidence="1">Cell membrane</location>
    </subcellularLocation>
    <subcellularLocation>
        <location evidence="11">Endomembrane system</location>
        <topology evidence="11">Single-pass membrane protein</topology>
    </subcellularLocation>
    <subcellularLocation>
        <location evidence="2">Membrane</location>
        <topology evidence="2">Single-pass type I membrane protein</topology>
    </subcellularLocation>
</comment>
<dbReference type="NCBIfam" id="TIGR01451">
    <property type="entry name" value="B_ant_repeat"/>
    <property type="match status" value="1"/>
</dbReference>
<dbReference type="Pfam" id="PF17164">
    <property type="entry name" value="DUF5122"/>
    <property type="match status" value="3"/>
</dbReference>
<evidence type="ECO:0000256" key="2">
    <source>
        <dbReference type="ARBA" id="ARBA00004479"/>
    </source>
</evidence>
<keyword evidence="5" id="KW-0812">Transmembrane</keyword>
<proteinExistence type="predicted"/>
<dbReference type="InterPro" id="IPR013783">
    <property type="entry name" value="Ig-like_fold"/>
</dbReference>
<feature type="signal peptide" evidence="12">
    <location>
        <begin position="1"/>
        <end position="26"/>
    </location>
</feature>
<dbReference type="Proteomes" id="UP000484885">
    <property type="component" value="Unassembled WGS sequence"/>
</dbReference>
<evidence type="ECO:0000256" key="5">
    <source>
        <dbReference type="ARBA" id="ARBA00022692"/>
    </source>
</evidence>
<keyword evidence="6" id="KW-0677">Repeat</keyword>
<feature type="non-terminal residue" evidence="14">
    <location>
        <position position="1400"/>
    </location>
</feature>
<keyword evidence="7" id="KW-1133">Transmembrane helix</keyword>
<dbReference type="InterPro" id="IPR003591">
    <property type="entry name" value="Leu-rich_rpt_typical-subtyp"/>
</dbReference>
<dbReference type="InterPro" id="IPR001434">
    <property type="entry name" value="OmcB-like_DUF11"/>
</dbReference>
<accession>A0A845UZ87</accession>
<evidence type="ECO:0000313" key="14">
    <source>
        <dbReference type="EMBL" id="NDY94376.1"/>
    </source>
</evidence>
<dbReference type="Gene3D" id="2.60.40.10">
    <property type="entry name" value="Immunoglobulins"/>
    <property type="match status" value="1"/>
</dbReference>
<evidence type="ECO:0000256" key="9">
    <source>
        <dbReference type="ARBA" id="ARBA00023170"/>
    </source>
</evidence>
<dbReference type="SUPFAM" id="SSF75011">
    <property type="entry name" value="3-carboxy-cis,cis-mucoante lactonizing enzyme"/>
    <property type="match status" value="1"/>
</dbReference>
<keyword evidence="3" id="KW-1003">Cell membrane</keyword>
<dbReference type="FunFam" id="3.80.10.10:FF:000041">
    <property type="entry name" value="LRR receptor-like serine/threonine-protein kinase ERECTA"/>
    <property type="match status" value="2"/>
</dbReference>
<protein>
    <submittedName>
        <fullName evidence="14">DUF11 domain-containing protein</fullName>
    </submittedName>
</protein>
<comment type="caution">
    <text evidence="14">The sequence shown here is derived from an EMBL/GenBank/DDBJ whole genome shotgun (WGS) entry which is preliminary data.</text>
</comment>
<evidence type="ECO:0000256" key="6">
    <source>
        <dbReference type="ARBA" id="ARBA00022737"/>
    </source>
</evidence>
<dbReference type="SMART" id="SM00369">
    <property type="entry name" value="LRR_TYP"/>
    <property type="match status" value="5"/>
</dbReference>
<evidence type="ECO:0000259" key="13">
    <source>
        <dbReference type="Pfam" id="PF01345"/>
    </source>
</evidence>